<keyword evidence="6 8" id="KW-0802">TPR repeat</keyword>
<dbReference type="Pfam" id="PF13432">
    <property type="entry name" value="TPR_16"/>
    <property type="match status" value="1"/>
</dbReference>
<keyword evidence="5" id="KW-0677">Repeat</keyword>
<dbReference type="InterPro" id="IPR024111">
    <property type="entry name" value="PEX5/PEX5L"/>
</dbReference>
<evidence type="ECO:0000256" key="7">
    <source>
        <dbReference type="ARBA" id="ARBA00023140"/>
    </source>
</evidence>
<dbReference type="GO" id="GO:0005778">
    <property type="term" value="C:peroxisomal membrane"/>
    <property type="evidence" value="ECO:0007669"/>
    <property type="project" value="TreeGrafter"/>
</dbReference>
<dbReference type="Pfam" id="PF13414">
    <property type="entry name" value="TPR_11"/>
    <property type="match status" value="1"/>
</dbReference>
<dbReference type="PANTHER" id="PTHR10130:SF0">
    <property type="entry name" value="GH08708P"/>
    <property type="match status" value="1"/>
</dbReference>
<evidence type="ECO:0000313" key="9">
    <source>
        <dbReference type="EMBL" id="CAG9310176.1"/>
    </source>
</evidence>
<dbReference type="SUPFAM" id="SSF48452">
    <property type="entry name" value="TPR-like"/>
    <property type="match status" value="1"/>
</dbReference>
<evidence type="ECO:0000313" key="10">
    <source>
        <dbReference type="Proteomes" id="UP001162131"/>
    </source>
</evidence>
<keyword evidence="4" id="KW-0963">Cytoplasm</keyword>
<dbReference type="EMBL" id="CAJZBQ010000001">
    <property type="protein sequence ID" value="CAG9310176.1"/>
    <property type="molecule type" value="Genomic_DNA"/>
</dbReference>
<feature type="repeat" description="TPR" evidence="8">
    <location>
        <begin position="205"/>
        <end position="238"/>
    </location>
</feature>
<dbReference type="PROSITE" id="PS50293">
    <property type="entry name" value="TPR_REGION"/>
    <property type="match status" value="1"/>
</dbReference>
<dbReference type="AlphaFoldDB" id="A0AAU9I9R3"/>
<protein>
    <recommendedName>
        <fullName evidence="11">Peroxin-5</fullName>
    </recommendedName>
</protein>
<comment type="subcellular location">
    <subcellularLocation>
        <location evidence="2">Cytoplasm</location>
    </subcellularLocation>
    <subcellularLocation>
        <location evidence="1">Peroxisome</location>
    </subcellularLocation>
</comment>
<evidence type="ECO:0008006" key="11">
    <source>
        <dbReference type="Google" id="ProtNLM"/>
    </source>
</evidence>
<reference evidence="9" key="1">
    <citation type="submission" date="2021-09" db="EMBL/GenBank/DDBJ databases">
        <authorList>
            <consortium name="AG Swart"/>
            <person name="Singh M."/>
            <person name="Singh A."/>
            <person name="Seah K."/>
            <person name="Emmerich C."/>
        </authorList>
    </citation>
    <scope>NUCLEOTIDE SEQUENCE</scope>
    <source>
        <strain evidence="9">ATCC30299</strain>
    </source>
</reference>
<keyword evidence="7" id="KW-0576">Peroxisome</keyword>
<proteinExistence type="inferred from homology"/>
<dbReference type="GO" id="GO:0005052">
    <property type="term" value="F:peroxisome matrix targeting signal-1 binding"/>
    <property type="evidence" value="ECO:0007669"/>
    <property type="project" value="TreeGrafter"/>
</dbReference>
<organism evidence="9 10">
    <name type="scientific">Blepharisma stoltei</name>
    <dbReference type="NCBI Taxonomy" id="1481888"/>
    <lineage>
        <taxon>Eukaryota</taxon>
        <taxon>Sar</taxon>
        <taxon>Alveolata</taxon>
        <taxon>Ciliophora</taxon>
        <taxon>Postciliodesmatophora</taxon>
        <taxon>Heterotrichea</taxon>
        <taxon>Heterotrichida</taxon>
        <taxon>Blepharismidae</taxon>
        <taxon>Blepharisma</taxon>
    </lineage>
</organism>
<comment type="similarity">
    <text evidence="3">Belongs to the peroxisomal targeting signal receptor family.</text>
</comment>
<name>A0AAU9I9R3_9CILI</name>
<evidence type="ECO:0000256" key="8">
    <source>
        <dbReference type="PROSITE-ProRule" id="PRU00339"/>
    </source>
</evidence>
<feature type="repeat" description="TPR" evidence="8">
    <location>
        <begin position="369"/>
        <end position="402"/>
    </location>
</feature>
<dbReference type="SMART" id="SM00028">
    <property type="entry name" value="TPR"/>
    <property type="match status" value="5"/>
</dbReference>
<dbReference type="GO" id="GO:0005829">
    <property type="term" value="C:cytosol"/>
    <property type="evidence" value="ECO:0007669"/>
    <property type="project" value="TreeGrafter"/>
</dbReference>
<comment type="caution">
    <text evidence="9">The sequence shown here is derived from an EMBL/GenBank/DDBJ whole genome shotgun (WGS) entry which is preliminary data.</text>
</comment>
<evidence type="ECO:0000256" key="1">
    <source>
        <dbReference type="ARBA" id="ARBA00004275"/>
    </source>
</evidence>
<evidence type="ECO:0000256" key="2">
    <source>
        <dbReference type="ARBA" id="ARBA00004496"/>
    </source>
</evidence>
<evidence type="ECO:0000256" key="4">
    <source>
        <dbReference type="ARBA" id="ARBA00022490"/>
    </source>
</evidence>
<feature type="repeat" description="TPR" evidence="8">
    <location>
        <begin position="335"/>
        <end position="368"/>
    </location>
</feature>
<gene>
    <name evidence="9" type="ORF">BSTOLATCC_MIC385</name>
</gene>
<dbReference type="InterPro" id="IPR011990">
    <property type="entry name" value="TPR-like_helical_dom_sf"/>
</dbReference>
<dbReference type="Proteomes" id="UP001162131">
    <property type="component" value="Unassembled WGS sequence"/>
</dbReference>
<evidence type="ECO:0000256" key="5">
    <source>
        <dbReference type="ARBA" id="ARBA00022737"/>
    </source>
</evidence>
<dbReference type="PROSITE" id="PS50005">
    <property type="entry name" value="TPR"/>
    <property type="match status" value="3"/>
</dbReference>
<dbReference type="PANTHER" id="PTHR10130">
    <property type="entry name" value="PEROXISOMAL TARGETING SIGNAL 1 RECEPTOR PEX5"/>
    <property type="match status" value="1"/>
</dbReference>
<evidence type="ECO:0000256" key="3">
    <source>
        <dbReference type="ARBA" id="ARBA00005348"/>
    </source>
</evidence>
<dbReference type="GO" id="GO:0016560">
    <property type="term" value="P:protein import into peroxisome matrix, docking"/>
    <property type="evidence" value="ECO:0007669"/>
    <property type="project" value="TreeGrafter"/>
</dbReference>
<sequence>MDFPNNLFGNAACSADGQMIQNPLMKAMENLMIAGQMNTIDSQFNVDLHDHFEDAWEDAGIMDPHQAELEAQWHIQQASNYQAEIEDQMQTAWENKGEQGLEEVWNMGKEEEKGELEKVWEGLTAEEEEKFETLWDMANPEYQEMLVRWGKEWEKKSSEYAFNEENPFLEENSPFEAALEKIKTGLTPEAILLLEAELHRNPENSEAWAMLGKLHAENDEDVRAIAAMKRGIAIDPYNLDLLMSLGISCTNEYEEDEALGYLKAWLENHPEYCGIQLPFSPTKDGIKAAFSNAIDKNPTDPDLFQALGVLRFLDDELIDAEHSFHDALLLRPDDAALWNRLGASIAKQGKWEEALQCYYKALELRPDYVRTWTNIGISYVNSKDYVNAARYYLCALSLNPDANHLYNFLNSTFVCMERMDLILKLEARDPLAFADEFHIITREELPRSSEWVGSFIN</sequence>
<evidence type="ECO:0000256" key="6">
    <source>
        <dbReference type="ARBA" id="ARBA00022803"/>
    </source>
</evidence>
<dbReference type="InterPro" id="IPR019734">
    <property type="entry name" value="TPR_rpt"/>
</dbReference>
<accession>A0AAU9I9R3</accession>
<keyword evidence="10" id="KW-1185">Reference proteome</keyword>
<dbReference type="Gene3D" id="1.25.40.10">
    <property type="entry name" value="Tetratricopeptide repeat domain"/>
    <property type="match status" value="1"/>
</dbReference>